<evidence type="ECO:0000256" key="4">
    <source>
        <dbReference type="ARBA" id="ARBA00022692"/>
    </source>
</evidence>
<evidence type="ECO:0000256" key="2">
    <source>
        <dbReference type="ARBA" id="ARBA00010663"/>
    </source>
</evidence>
<dbReference type="InterPro" id="IPR000276">
    <property type="entry name" value="GPCR_Rhodpsn"/>
</dbReference>
<keyword evidence="8 10" id="KW-0675">Receptor</keyword>
<organism evidence="13 14">
    <name type="scientific">Galendromus occidentalis</name>
    <name type="common">western predatory mite</name>
    <dbReference type="NCBI Taxonomy" id="34638"/>
    <lineage>
        <taxon>Eukaryota</taxon>
        <taxon>Metazoa</taxon>
        <taxon>Ecdysozoa</taxon>
        <taxon>Arthropoda</taxon>
        <taxon>Chelicerata</taxon>
        <taxon>Arachnida</taxon>
        <taxon>Acari</taxon>
        <taxon>Parasitiformes</taxon>
        <taxon>Mesostigmata</taxon>
        <taxon>Gamasina</taxon>
        <taxon>Phytoseioidea</taxon>
        <taxon>Phytoseiidae</taxon>
        <taxon>Typhlodrominae</taxon>
        <taxon>Galendromus</taxon>
    </lineage>
</organism>
<dbReference type="KEGG" id="goe:100898358"/>
<dbReference type="Pfam" id="PF00001">
    <property type="entry name" value="7tm_1"/>
    <property type="match status" value="1"/>
</dbReference>
<evidence type="ECO:0000256" key="10">
    <source>
        <dbReference type="RuleBase" id="RU000688"/>
    </source>
</evidence>
<dbReference type="Gene3D" id="1.20.1070.10">
    <property type="entry name" value="Rhodopsin 7-helix transmembrane proteins"/>
    <property type="match status" value="1"/>
</dbReference>
<dbReference type="CDD" id="cd15331">
    <property type="entry name" value="7tmA_5-HT1A_invertebrates"/>
    <property type="match status" value="1"/>
</dbReference>
<feature type="domain" description="G-protein coupled receptors family 1 profile" evidence="12">
    <location>
        <begin position="78"/>
        <end position="400"/>
    </location>
</feature>
<dbReference type="InterPro" id="IPR017452">
    <property type="entry name" value="GPCR_Rhodpsn_7TM"/>
</dbReference>
<dbReference type="GO" id="GO:0043410">
    <property type="term" value="P:positive regulation of MAPK cascade"/>
    <property type="evidence" value="ECO:0007669"/>
    <property type="project" value="TreeGrafter"/>
</dbReference>
<evidence type="ECO:0000256" key="5">
    <source>
        <dbReference type="ARBA" id="ARBA00022989"/>
    </source>
</evidence>
<keyword evidence="4 10" id="KW-0812">Transmembrane</keyword>
<keyword evidence="13" id="KW-1185">Reference proteome</keyword>
<proteinExistence type="inferred from homology"/>
<dbReference type="PRINTS" id="PR00237">
    <property type="entry name" value="GPCRRHODOPSN"/>
</dbReference>
<reference evidence="14" key="1">
    <citation type="submission" date="2025-08" db="UniProtKB">
        <authorList>
            <consortium name="RefSeq"/>
        </authorList>
    </citation>
    <scope>IDENTIFICATION</scope>
</reference>
<keyword evidence="3" id="KW-1003">Cell membrane</keyword>
<name>A0AAJ6VY25_9ACAR</name>
<dbReference type="GeneID" id="100898358"/>
<dbReference type="GO" id="GO:0005886">
    <property type="term" value="C:plasma membrane"/>
    <property type="evidence" value="ECO:0007669"/>
    <property type="project" value="UniProtKB-SubCell"/>
</dbReference>
<evidence type="ECO:0000256" key="3">
    <source>
        <dbReference type="ARBA" id="ARBA00022475"/>
    </source>
</evidence>
<dbReference type="PANTHER" id="PTHR24248:SF200">
    <property type="entry name" value="5-HYDROXYTRYPTAMINE RECEPTOR 1B-LIKE ISOFORM X1"/>
    <property type="match status" value="1"/>
</dbReference>
<dbReference type="PANTHER" id="PTHR24248">
    <property type="entry name" value="ADRENERGIC RECEPTOR-RELATED G-PROTEIN COUPLED RECEPTOR"/>
    <property type="match status" value="1"/>
</dbReference>
<sequence length="428" mass="46493">MYHESTVGKEMDDAMLSSTSAADVTTSAVFTQVVNGSAQWLGTSNSTLASDSSDAPSLVYTVLISILLGVIILTTIIGNVFVLMAIFLERNLQTVGNYLVLSLGVADLLVACLVMPLAALDEVKGGWTLGAVLCDMWTCCDVLCCTASILHLLAIAWDRYRTVTSVDYVRQRNASNIRHIILLVWGASLIISSAPIFGWKDHGYATRIANRICLVSQDTAYQIFATATSFYGPLIVTLLLYWKIYQVARNRIRHKPGAKVPLTVSVNSGLTSPPISDGQCEISVIQTGDSPKLANANHGANGQNEASPSTSLTVGNNLGAPIVTKPARVSHKETLEAKRERKAAKTLAIITGVFVVCWLPFFVNAFVSAVCGETCEVPRAVNSLFLWLGYINSMLNPIIYTLFSPDFRNAFHKILTGNRRGQHMAFKR</sequence>
<keyword evidence="9 10" id="KW-0807">Transducer</keyword>
<dbReference type="SMART" id="SM01381">
    <property type="entry name" value="7TM_GPCR_Srsx"/>
    <property type="match status" value="1"/>
</dbReference>
<evidence type="ECO:0000256" key="1">
    <source>
        <dbReference type="ARBA" id="ARBA00004651"/>
    </source>
</evidence>
<evidence type="ECO:0000256" key="7">
    <source>
        <dbReference type="ARBA" id="ARBA00023136"/>
    </source>
</evidence>
<dbReference type="GO" id="GO:0004930">
    <property type="term" value="F:G protein-coupled receptor activity"/>
    <property type="evidence" value="ECO:0007669"/>
    <property type="project" value="UniProtKB-KW"/>
</dbReference>
<dbReference type="RefSeq" id="XP_003742827.1">
    <property type="nucleotide sequence ID" value="XM_003742779.1"/>
</dbReference>
<evidence type="ECO:0000256" key="6">
    <source>
        <dbReference type="ARBA" id="ARBA00023040"/>
    </source>
</evidence>
<comment type="subcellular location">
    <subcellularLocation>
        <location evidence="1">Cell membrane</location>
        <topology evidence="1">Multi-pass membrane protein</topology>
    </subcellularLocation>
</comment>
<keyword evidence="6 10" id="KW-0297">G-protein coupled receptor</keyword>
<feature type="transmembrane region" description="Helical" evidence="11">
    <location>
        <begin position="58"/>
        <end position="86"/>
    </location>
</feature>
<feature type="transmembrane region" description="Helical" evidence="11">
    <location>
        <begin position="98"/>
        <end position="120"/>
    </location>
</feature>
<dbReference type="GO" id="GO:0071880">
    <property type="term" value="P:adenylate cyclase-activating adrenergic receptor signaling pathway"/>
    <property type="evidence" value="ECO:0007669"/>
    <property type="project" value="TreeGrafter"/>
</dbReference>
<feature type="transmembrane region" description="Helical" evidence="11">
    <location>
        <begin position="126"/>
        <end position="156"/>
    </location>
</feature>
<gene>
    <name evidence="14" type="primary">LOC100898358</name>
</gene>
<feature type="transmembrane region" description="Helical" evidence="11">
    <location>
        <begin position="347"/>
        <end position="369"/>
    </location>
</feature>
<dbReference type="PROSITE" id="PS00237">
    <property type="entry name" value="G_PROTEIN_RECEP_F1_1"/>
    <property type="match status" value="1"/>
</dbReference>
<evidence type="ECO:0000313" key="13">
    <source>
        <dbReference type="Proteomes" id="UP000694867"/>
    </source>
</evidence>
<dbReference type="SUPFAM" id="SSF81321">
    <property type="entry name" value="Family A G protein-coupled receptor-like"/>
    <property type="match status" value="1"/>
</dbReference>
<feature type="transmembrane region" description="Helical" evidence="11">
    <location>
        <begin position="177"/>
        <end position="199"/>
    </location>
</feature>
<evidence type="ECO:0000313" key="14">
    <source>
        <dbReference type="RefSeq" id="XP_003742827.1"/>
    </source>
</evidence>
<feature type="transmembrane region" description="Helical" evidence="11">
    <location>
        <begin position="384"/>
        <end position="403"/>
    </location>
</feature>
<evidence type="ECO:0000256" key="11">
    <source>
        <dbReference type="SAM" id="Phobius"/>
    </source>
</evidence>
<comment type="similarity">
    <text evidence="2 10">Belongs to the G-protein coupled receptor 1 family.</text>
</comment>
<dbReference type="Proteomes" id="UP000694867">
    <property type="component" value="Unplaced"/>
</dbReference>
<evidence type="ECO:0000256" key="8">
    <source>
        <dbReference type="ARBA" id="ARBA00023170"/>
    </source>
</evidence>
<feature type="transmembrane region" description="Helical" evidence="11">
    <location>
        <begin position="219"/>
        <end position="242"/>
    </location>
</feature>
<dbReference type="PROSITE" id="PS50262">
    <property type="entry name" value="G_PROTEIN_RECEP_F1_2"/>
    <property type="match status" value="1"/>
</dbReference>
<evidence type="ECO:0000259" key="12">
    <source>
        <dbReference type="PROSITE" id="PS50262"/>
    </source>
</evidence>
<keyword evidence="7 11" id="KW-0472">Membrane</keyword>
<evidence type="ECO:0000256" key="9">
    <source>
        <dbReference type="ARBA" id="ARBA00023224"/>
    </source>
</evidence>
<keyword evidence="5 11" id="KW-1133">Transmembrane helix</keyword>
<dbReference type="AlphaFoldDB" id="A0AAJ6VY25"/>
<accession>A0AAJ6VY25</accession>
<protein>
    <submittedName>
        <fullName evidence="14">5-hydroxytryptamine receptor 2B-like</fullName>
    </submittedName>
</protein>